<gene>
    <name evidence="2" type="ORF">GW7_00611</name>
</gene>
<reference evidence="2 3" key="1">
    <citation type="journal article" date="2011" name="Nature">
        <title>Genome sequencing reveals insights into physiology and longevity of the naked mole rat.</title>
        <authorList>
            <person name="Kim E.B."/>
            <person name="Fang X."/>
            <person name="Fushan A.A."/>
            <person name="Huang Z."/>
            <person name="Lobanov A.V."/>
            <person name="Han L."/>
            <person name="Marino S.M."/>
            <person name="Sun X."/>
            <person name="Turanov A.A."/>
            <person name="Yang P."/>
            <person name="Yim S.H."/>
            <person name="Zhao X."/>
            <person name="Kasaikina M.V."/>
            <person name="Stoletzki N."/>
            <person name="Peng C."/>
            <person name="Polak P."/>
            <person name="Xiong Z."/>
            <person name="Kiezun A."/>
            <person name="Zhu Y."/>
            <person name="Chen Y."/>
            <person name="Kryukov G.V."/>
            <person name="Zhang Q."/>
            <person name="Peshkin L."/>
            <person name="Yang L."/>
            <person name="Bronson R.T."/>
            <person name="Buffenstein R."/>
            <person name="Wang B."/>
            <person name="Han C."/>
            <person name="Li Q."/>
            <person name="Chen L."/>
            <person name="Zhao W."/>
            <person name="Sunyaev S.R."/>
            <person name="Park T.J."/>
            <person name="Zhang G."/>
            <person name="Wang J."/>
            <person name="Gladyshev V.N."/>
        </authorList>
    </citation>
    <scope>NUCLEOTIDE SEQUENCE [LARGE SCALE GENOMIC DNA]</scope>
</reference>
<feature type="non-terminal residue" evidence="2">
    <location>
        <position position="1"/>
    </location>
</feature>
<dbReference type="Proteomes" id="UP000006813">
    <property type="component" value="Unassembled WGS sequence"/>
</dbReference>
<protein>
    <submittedName>
        <fullName evidence="2">Retrovirus-related Pol polyprotein LINE-1</fullName>
    </submittedName>
</protein>
<organism evidence="2 3">
    <name type="scientific">Heterocephalus glaber</name>
    <name type="common">Naked mole rat</name>
    <dbReference type="NCBI Taxonomy" id="10181"/>
    <lineage>
        <taxon>Eukaryota</taxon>
        <taxon>Metazoa</taxon>
        <taxon>Chordata</taxon>
        <taxon>Craniata</taxon>
        <taxon>Vertebrata</taxon>
        <taxon>Euteleostomi</taxon>
        <taxon>Mammalia</taxon>
        <taxon>Eutheria</taxon>
        <taxon>Euarchontoglires</taxon>
        <taxon>Glires</taxon>
        <taxon>Rodentia</taxon>
        <taxon>Hystricomorpha</taxon>
        <taxon>Bathyergidae</taxon>
        <taxon>Heterocephalus</taxon>
    </lineage>
</organism>
<feature type="non-terminal residue" evidence="2">
    <location>
        <position position="75"/>
    </location>
</feature>
<feature type="transmembrane region" description="Helical" evidence="1">
    <location>
        <begin position="39"/>
        <end position="61"/>
    </location>
</feature>
<keyword evidence="1" id="KW-1133">Transmembrane helix</keyword>
<keyword evidence="1" id="KW-0472">Membrane</keyword>
<evidence type="ECO:0000313" key="3">
    <source>
        <dbReference type="Proteomes" id="UP000006813"/>
    </source>
</evidence>
<accession>G5B2J9</accession>
<dbReference type="AlphaFoldDB" id="G5B2J9"/>
<evidence type="ECO:0000256" key="1">
    <source>
        <dbReference type="SAM" id="Phobius"/>
    </source>
</evidence>
<dbReference type="EMBL" id="JH168132">
    <property type="protein sequence ID" value="EHB03510.1"/>
    <property type="molecule type" value="Genomic_DNA"/>
</dbReference>
<sequence>HCWWECKMVQQMWQSVWRFLKKLNLGVPFDPAIPLLDRIVFAILGLFWFQMNFGIVFSNSVRYAVGILIKIALNL</sequence>
<keyword evidence="1" id="KW-0812">Transmembrane</keyword>
<evidence type="ECO:0000313" key="2">
    <source>
        <dbReference type="EMBL" id="EHB03510.1"/>
    </source>
</evidence>
<proteinExistence type="predicted"/>
<name>G5B2J9_HETGA</name>
<dbReference type="InParanoid" id="G5B2J9"/>